<proteinExistence type="predicted"/>
<dbReference type="EMBL" id="LO018304">
    <property type="protein sequence ID" value="CUM61928.1"/>
    <property type="molecule type" value="Genomic_DNA"/>
</dbReference>
<dbReference type="AlphaFoldDB" id="A0A1J1JK43"/>
<accession>A0A1J1JK43</accession>
<name>A0A1J1JK43_PLAAG</name>
<organism evidence="1">
    <name type="scientific">Planktothrix agardhii</name>
    <name type="common">Oscillatoria agardhii</name>
    <dbReference type="NCBI Taxonomy" id="1160"/>
    <lineage>
        <taxon>Bacteria</taxon>
        <taxon>Bacillati</taxon>
        <taxon>Cyanobacteriota</taxon>
        <taxon>Cyanophyceae</taxon>
        <taxon>Oscillatoriophycideae</taxon>
        <taxon>Oscillatoriales</taxon>
        <taxon>Microcoleaceae</taxon>
        <taxon>Planktothrix</taxon>
    </lineage>
</organism>
<dbReference type="RefSeq" id="WP_235752174.1">
    <property type="nucleotide sequence ID" value="NZ_JBIIEP010000023.1"/>
</dbReference>
<dbReference type="Gene3D" id="3.40.50.410">
    <property type="entry name" value="von Willebrand factor, type A domain"/>
    <property type="match status" value="1"/>
</dbReference>
<evidence type="ECO:0000313" key="1">
    <source>
        <dbReference type="EMBL" id="CUM61928.1"/>
    </source>
</evidence>
<dbReference type="SUPFAM" id="SSF53300">
    <property type="entry name" value="vWA-like"/>
    <property type="match status" value="1"/>
</dbReference>
<dbReference type="InterPro" id="IPR036465">
    <property type="entry name" value="vWFA_dom_sf"/>
</dbReference>
<sequence length="355" mass="39216">MYSSSSNSEEKKSSYQLPRIVVAKEFGEVNIKKNGPNLQVMFTILMEPQGADSEGWQTGIALDASASMRGVYGRSLIGEIPENLSVKYEKKGWITLQVQDGKTYKVIKSQAYEDAIQKGYIKPSDNIVQPLAQEFISYLAGNLDADGGTSVIYWAGEDGSSIEVLGDFTEEKCRQLEVNGPKSMSFGTGTILTPAVKYFTERFADAKRGMYVFITDGKIDDLANVKKYTNLLANQIKLGQRNLVKCVLIGVGDEIDQRQLEELDNLTTGTGVDIWDHKIANEMSALVEIFAEVVDENHIVAPTATIYDDSGKVIKKYTDGLPAKVSFTVPLNTQGFELEVYGQKIYQTVVIPNKN</sequence>
<gene>
    <name evidence="1" type="ORF">PLAM_3962</name>
</gene>
<evidence type="ECO:0008006" key="2">
    <source>
        <dbReference type="Google" id="ProtNLM"/>
    </source>
</evidence>
<reference evidence="1" key="1">
    <citation type="submission" date="2015-09" db="EMBL/GenBank/DDBJ databases">
        <authorList>
            <person name="Jackson K.R."/>
            <person name="Lunt B.L."/>
            <person name="Fisher J.N.B."/>
            <person name="Gardner A.V."/>
            <person name="Bailey M.E."/>
            <person name="Deus L.M."/>
            <person name="Earl A.S."/>
            <person name="Gibby P.D."/>
            <person name="Hartmann K.A."/>
            <person name="Liu J.E."/>
            <person name="Manci A.M."/>
            <person name="Nielsen D.A."/>
            <person name="Solomon M.B."/>
            <person name="Breakwell D.P."/>
            <person name="Burnett S.H."/>
            <person name="Grose J.H."/>
        </authorList>
    </citation>
    <scope>NUCLEOTIDE SEQUENCE</scope>
    <source>
        <strain evidence="1">7805</strain>
    </source>
</reference>
<protein>
    <recommendedName>
        <fullName evidence="2">VWFA domain-containing protein</fullName>
    </recommendedName>
</protein>